<comment type="subcellular location">
    <subcellularLocation>
        <location evidence="1">Endomembrane system</location>
    </subcellularLocation>
</comment>
<dbReference type="GO" id="GO:0012505">
    <property type="term" value="C:endomembrane system"/>
    <property type="evidence" value="ECO:0007669"/>
    <property type="project" value="UniProtKB-SubCell"/>
</dbReference>
<evidence type="ECO:0000256" key="10">
    <source>
        <dbReference type="SAM" id="MobiDB-lite"/>
    </source>
</evidence>
<feature type="region of interest" description="Disordered" evidence="10">
    <location>
        <begin position="451"/>
        <end position="470"/>
    </location>
</feature>
<evidence type="ECO:0000313" key="12">
    <source>
        <dbReference type="EMBL" id="CAJ1388352.1"/>
    </source>
</evidence>
<evidence type="ECO:0000256" key="3">
    <source>
        <dbReference type="ARBA" id="ARBA00008676"/>
    </source>
</evidence>
<feature type="transmembrane region" description="Helical" evidence="11">
    <location>
        <begin position="247"/>
        <end position="270"/>
    </location>
</feature>
<keyword evidence="5" id="KW-0813">Transport</keyword>
<reference evidence="12" key="1">
    <citation type="submission" date="2023-08" db="EMBL/GenBank/DDBJ databases">
        <authorList>
            <person name="Chen Y."/>
            <person name="Shah S."/>
            <person name="Dougan E. K."/>
            <person name="Thang M."/>
            <person name="Chan C."/>
        </authorList>
    </citation>
    <scope>NUCLEOTIDE SEQUENCE</scope>
</reference>
<accession>A0AA36IL21</accession>
<dbReference type="InterPro" id="IPR026739">
    <property type="entry name" value="AP_beta"/>
</dbReference>
<keyword evidence="11" id="KW-0812">Transmembrane</keyword>
<dbReference type="GO" id="GO:0016192">
    <property type="term" value="P:vesicle-mediated transport"/>
    <property type="evidence" value="ECO:0007669"/>
    <property type="project" value="InterPro"/>
</dbReference>
<evidence type="ECO:0000256" key="4">
    <source>
        <dbReference type="ARBA" id="ARBA00012618"/>
    </source>
</evidence>
<organism evidence="12 13">
    <name type="scientific">Effrenium voratum</name>
    <dbReference type="NCBI Taxonomy" id="2562239"/>
    <lineage>
        <taxon>Eukaryota</taxon>
        <taxon>Sar</taxon>
        <taxon>Alveolata</taxon>
        <taxon>Dinophyceae</taxon>
        <taxon>Suessiales</taxon>
        <taxon>Symbiodiniaceae</taxon>
        <taxon>Effrenium</taxon>
    </lineage>
</organism>
<evidence type="ECO:0000256" key="5">
    <source>
        <dbReference type="ARBA" id="ARBA00022448"/>
    </source>
</evidence>
<feature type="transmembrane region" description="Helical" evidence="11">
    <location>
        <begin position="205"/>
        <end position="226"/>
    </location>
</feature>
<protein>
    <recommendedName>
        <fullName evidence="4">3-methyl-2-oxobutanoate hydroxymethyltransferase</fullName>
        <ecNumber evidence="4">2.1.2.11</ecNumber>
    </recommendedName>
</protein>
<dbReference type="Gene3D" id="1.25.10.10">
    <property type="entry name" value="Leucine-rich Repeat Variant"/>
    <property type="match status" value="1"/>
</dbReference>
<evidence type="ECO:0000256" key="2">
    <source>
        <dbReference type="ARBA" id="ARBA00005033"/>
    </source>
</evidence>
<dbReference type="InterPro" id="IPR040442">
    <property type="entry name" value="Pyrv_kinase-like_dom_sf"/>
</dbReference>
<dbReference type="Proteomes" id="UP001178507">
    <property type="component" value="Unassembled WGS sequence"/>
</dbReference>
<comment type="caution">
    <text evidence="12">The sequence shown here is derived from an EMBL/GenBank/DDBJ whole genome shotgun (WGS) entry which is preliminary data.</text>
</comment>
<keyword evidence="13" id="KW-1185">Reference proteome</keyword>
<dbReference type="InterPro" id="IPR016024">
    <property type="entry name" value="ARM-type_fold"/>
</dbReference>
<comment type="similarity">
    <text evidence="3">Belongs to the PanB family.</text>
</comment>
<dbReference type="Pfam" id="PF02548">
    <property type="entry name" value="Pantoate_transf"/>
    <property type="match status" value="1"/>
</dbReference>
<dbReference type="GO" id="GO:0003864">
    <property type="term" value="F:3-methyl-2-oxobutanoate hydroxymethyltransferase activity"/>
    <property type="evidence" value="ECO:0007669"/>
    <property type="project" value="UniProtKB-EC"/>
</dbReference>
<evidence type="ECO:0000256" key="9">
    <source>
        <dbReference type="ARBA" id="ARBA00049172"/>
    </source>
</evidence>
<evidence type="ECO:0000256" key="8">
    <source>
        <dbReference type="ARBA" id="ARBA00023136"/>
    </source>
</evidence>
<comment type="pathway">
    <text evidence="2">Cofactor biosynthesis; (R)-pantothenate biosynthesis; (R)-pantoate from 3-methyl-2-oxobutanoate: step 1/2.</text>
</comment>
<dbReference type="GO" id="GO:0015031">
    <property type="term" value="P:protein transport"/>
    <property type="evidence" value="ECO:0007669"/>
    <property type="project" value="UniProtKB-KW"/>
</dbReference>
<evidence type="ECO:0000313" key="13">
    <source>
        <dbReference type="Proteomes" id="UP001178507"/>
    </source>
</evidence>
<dbReference type="SUPFAM" id="SSF48371">
    <property type="entry name" value="ARM repeat"/>
    <property type="match status" value="1"/>
</dbReference>
<keyword evidence="8 11" id="KW-0472">Membrane</keyword>
<dbReference type="AlphaFoldDB" id="A0AA36IL21"/>
<feature type="compositionally biased region" description="Pro residues" evidence="10">
    <location>
        <begin position="451"/>
        <end position="460"/>
    </location>
</feature>
<keyword evidence="11" id="KW-1133">Transmembrane helix</keyword>
<evidence type="ECO:0000256" key="1">
    <source>
        <dbReference type="ARBA" id="ARBA00004308"/>
    </source>
</evidence>
<dbReference type="InterPro" id="IPR015813">
    <property type="entry name" value="Pyrv/PenolPyrv_kinase-like_dom"/>
</dbReference>
<dbReference type="Gene3D" id="3.20.20.60">
    <property type="entry name" value="Phosphoenolpyruvate-binding domains"/>
    <property type="match status" value="1"/>
</dbReference>
<keyword evidence="6" id="KW-0808">Transferase</keyword>
<keyword evidence="7" id="KW-0653">Protein transport</keyword>
<dbReference type="SUPFAM" id="SSF51621">
    <property type="entry name" value="Phosphoenolpyruvate/pyruvate domain"/>
    <property type="match status" value="1"/>
</dbReference>
<name>A0AA36IL21_9DINO</name>
<evidence type="ECO:0000256" key="7">
    <source>
        <dbReference type="ARBA" id="ARBA00022927"/>
    </source>
</evidence>
<comment type="catalytic activity">
    <reaction evidence="9">
        <text>(6R)-5,10-methylene-5,6,7,8-tetrahydrofolate + 3-methyl-2-oxobutanoate + H2O = 2-dehydropantoate + (6S)-5,6,7,8-tetrahydrofolate</text>
        <dbReference type="Rhea" id="RHEA:11824"/>
        <dbReference type="ChEBI" id="CHEBI:11561"/>
        <dbReference type="ChEBI" id="CHEBI:11851"/>
        <dbReference type="ChEBI" id="CHEBI:15377"/>
        <dbReference type="ChEBI" id="CHEBI:15636"/>
        <dbReference type="ChEBI" id="CHEBI:57453"/>
        <dbReference type="EC" id="2.1.2.11"/>
    </reaction>
</comment>
<evidence type="ECO:0000256" key="11">
    <source>
        <dbReference type="SAM" id="Phobius"/>
    </source>
</evidence>
<evidence type="ECO:0000256" key="6">
    <source>
        <dbReference type="ARBA" id="ARBA00022679"/>
    </source>
</evidence>
<gene>
    <name evidence="12" type="ORF">EVOR1521_LOCUS14243</name>
</gene>
<feature type="region of interest" description="Disordered" evidence="10">
    <location>
        <begin position="316"/>
        <end position="338"/>
    </location>
</feature>
<dbReference type="GO" id="GO:0015940">
    <property type="term" value="P:pantothenate biosynthetic process"/>
    <property type="evidence" value="ECO:0007669"/>
    <property type="project" value="InterPro"/>
</dbReference>
<dbReference type="InterPro" id="IPR011989">
    <property type="entry name" value="ARM-like"/>
</dbReference>
<dbReference type="PANTHER" id="PTHR11134">
    <property type="entry name" value="ADAPTOR COMPLEX SUBUNIT BETA FAMILY MEMBER"/>
    <property type="match status" value="1"/>
</dbReference>
<proteinExistence type="inferred from homology"/>
<dbReference type="EMBL" id="CAUJNA010001669">
    <property type="protein sequence ID" value="CAJ1388352.1"/>
    <property type="molecule type" value="Genomic_DNA"/>
</dbReference>
<dbReference type="InterPro" id="IPR003700">
    <property type="entry name" value="Pantoate_hydroxy_MeTrfase"/>
</dbReference>
<dbReference type="EC" id="2.1.2.11" evidence="4"/>
<sequence>MSASPSLCSESLEELDRSGTSDEHAVQAAIKQKVVNFMSTKQVAREILRCTEAHQAFFSCGSALRPNAEYYDLTMVICCVAAVGASTACPAIRVFGAYYRAVEDMEKTLRTLRIMDTSCSCCASGHVGQSFCDKELICACITEWFGSTEAFEHYIQTDVTDVLVHQLQWGTFRYKWSCAVAAPALWACLDIASFPYQREDLKTTFVWLGAGLTLTFMAIPGLSSWCKFLTYTFRHGASCRHEVMRTSLVIICALPLLAYVVGAVLLWPVVRYDAPAYVQLPFFPSLMLPFVLLQCRVPRAPDFQLNRARSVLPTETVSPVPADETETVSPEPAGEEVPSQDIGCVAMPLMRCLRQATLEAGVSMLSAITPLVEARPELFRAMIREFFVQSFDPPEMKRLKLKVVEILVDETNVQLVLRELQVYVSWHSQPLFVAQAVRSIAQVALKISSVPPPAPLPGRPPRSRGPGRAAMGEIRETPCAMRSLEPAFSAALRRLPGGCFAKMPRSQAMTALPPQTTLNNMCTYFHQWPKHKSMFIIYGARHASSTAGTYMAGRIQGDAEINGASGLETSIYGGSHSAAGAVNGAEGKTGRNKVQAAVRPLGLGGLKRRFQRGEKLSMVTAYDFPSGRFARQAGVELVLVGDSLGNCRLGLADTVGVTMEEICFAPPRPCAAAWTLWAPPPRPSRWWLGICHLAPSSHKKMRFGMLQHFVLQARTW</sequence>